<dbReference type="AlphaFoldDB" id="A0A914VPW6"/>
<dbReference type="Gene3D" id="3.40.30.10">
    <property type="entry name" value="Glutaredoxin"/>
    <property type="match status" value="1"/>
</dbReference>
<evidence type="ECO:0000313" key="8">
    <source>
        <dbReference type="WBParaSite" id="PSAMB.scaffold22size113857.g343.t1"/>
    </source>
</evidence>
<accession>A0A914VPW6</accession>
<dbReference type="InterPro" id="IPR036282">
    <property type="entry name" value="Glutathione-S-Trfase_C_sf"/>
</dbReference>
<keyword evidence="5" id="KW-0472">Membrane</keyword>
<dbReference type="GO" id="GO:0005737">
    <property type="term" value="C:cytoplasm"/>
    <property type="evidence" value="ECO:0007669"/>
    <property type="project" value="TreeGrafter"/>
</dbReference>
<evidence type="ECO:0000259" key="6">
    <source>
        <dbReference type="PROSITE" id="PS50405"/>
    </source>
</evidence>
<dbReference type="GO" id="GO:0016324">
    <property type="term" value="C:apical plasma membrane"/>
    <property type="evidence" value="ECO:0007669"/>
    <property type="project" value="TreeGrafter"/>
</dbReference>
<dbReference type="Pfam" id="PF22441">
    <property type="entry name" value="CLIC-like_N"/>
    <property type="match status" value="1"/>
</dbReference>
<dbReference type="PANTHER" id="PTHR43920">
    <property type="entry name" value="CHLORIDE INTRACELLULAR CHANNEL, ISOFORM A"/>
    <property type="match status" value="1"/>
</dbReference>
<evidence type="ECO:0000313" key="7">
    <source>
        <dbReference type="Proteomes" id="UP000887566"/>
    </source>
</evidence>
<dbReference type="SUPFAM" id="SSF47616">
    <property type="entry name" value="GST C-terminal domain-like"/>
    <property type="match status" value="1"/>
</dbReference>
<dbReference type="Proteomes" id="UP000887566">
    <property type="component" value="Unplaced"/>
</dbReference>
<dbReference type="InterPro" id="IPR010987">
    <property type="entry name" value="Glutathione-S-Trfase_C-like"/>
</dbReference>
<proteinExistence type="inferred from homology"/>
<comment type="subcellular location">
    <subcellularLocation>
        <location evidence="1">Membrane</location>
        <topology evidence="1">Single-pass membrane protein</topology>
    </subcellularLocation>
</comment>
<keyword evidence="4" id="KW-1133">Transmembrane helix</keyword>
<evidence type="ECO:0000256" key="5">
    <source>
        <dbReference type="ARBA" id="ARBA00023136"/>
    </source>
</evidence>
<reference evidence="8" key="1">
    <citation type="submission" date="2022-11" db="UniProtKB">
        <authorList>
            <consortium name="WormBaseParasite"/>
        </authorList>
    </citation>
    <scope>IDENTIFICATION</scope>
</reference>
<protein>
    <submittedName>
        <fullName evidence="8">GST C-terminal domain-containing protein</fullName>
    </submittedName>
</protein>
<dbReference type="InterPro" id="IPR036249">
    <property type="entry name" value="Thioredoxin-like_sf"/>
</dbReference>
<dbReference type="Gene3D" id="1.20.1050.10">
    <property type="match status" value="1"/>
</dbReference>
<evidence type="ECO:0000256" key="1">
    <source>
        <dbReference type="ARBA" id="ARBA00004167"/>
    </source>
</evidence>
<dbReference type="PANTHER" id="PTHR43920:SF5">
    <property type="entry name" value="CHLORIDE INTRACELLULAR CHANNEL CLIC"/>
    <property type="match status" value="1"/>
</dbReference>
<evidence type="ECO:0000256" key="2">
    <source>
        <dbReference type="ARBA" id="ARBA00007655"/>
    </source>
</evidence>
<dbReference type="InterPro" id="IPR053823">
    <property type="entry name" value="CLIC_N"/>
</dbReference>
<dbReference type="WBParaSite" id="PSAMB.scaffold22size113857.g343.t1">
    <property type="protein sequence ID" value="PSAMB.scaffold22size113857.g343.t1"/>
    <property type="gene ID" value="PSAMB.scaffold22size113857.g343"/>
</dbReference>
<feature type="domain" description="GST C-terminal" evidence="6">
    <location>
        <begin position="74"/>
        <end position="220"/>
    </location>
</feature>
<dbReference type="GO" id="GO:0005254">
    <property type="term" value="F:chloride channel activity"/>
    <property type="evidence" value="ECO:0007669"/>
    <property type="project" value="TreeGrafter"/>
</dbReference>
<organism evidence="7 8">
    <name type="scientific">Plectus sambesii</name>
    <dbReference type="NCBI Taxonomy" id="2011161"/>
    <lineage>
        <taxon>Eukaryota</taxon>
        <taxon>Metazoa</taxon>
        <taxon>Ecdysozoa</taxon>
        <taxon>Nematoda</taxon>
        <taxon>Chromadorea</taxon>
        <taxon>Plectida</taxon>
        <taxon>Plectina</taxon>
        <taxon>Plectoidea</taxon>
        <taxon>Plectidae</taxon>
        <taxon>Plectus</taxon>
    </lineage>
</organism>
<comment type="similarity">
    <text evidence="2">Belongs to the chloride channel CLIC family.</text>
</comment>
<evidence type="ECO:0000256" key="4">
    <source>
        <dbReference type="ARBA" id="ARBA00022989"/>
    </source>
</evidence>
<keyword evidence="3" id="KW-0812">Transmembrane</keyword>
<dbReference type="PROSITE" id="PS50405">
    <property type="entry name" value="GST_CTER"/>
    <property type="match status" value="1"/>
</dbReference>
<dbReference type="SUPFAM" id="SSF52833">
    <property type="entry name" value="Thioredoxin-like"/>
    <property type="match status" value="1"/>
</dbReference>
<sequence>MAPAAFVDLWVKAGSDGIRLGGDPVCQQIFMAMILKSESDEGLKFNVKTVNPAKPPPEFKDADLRHAPAIQHDDVSIEHPDDIIEYIDKTFPYPSLKYSDTEADGATADLFSKFCFYIKEVNKDSKGLEQELHRIDQFLEGTEHKYLAGDRPTHLDCRMLPKLHAIRVACAALKDFTIPDHMKHLWSYLKRAYALDAFKKSCPSDQEIILYWADRPDTPNLSSNKRAQLYRQNTEYSLTVPDGI</sequence>
<name>A0A914VPW6_9BILA</name>
<keyword evidence="7" id="KW-1185">Reference proteome</keyword>
<evidence type="ECO:0000256" key="3">
    <source>
        <dbReference type="ARBA" id="ARBA00022692"/>
    </source>
</evidence>